<comment type="similarity">
    <text evidence="2">Belongs to the LppX/LprAFG lipoprotein family.</text>
</comment>
<proteinExistence type="inferred from homology"/>
<evidence type="ECO:0000313" key="5">
    <source>
        <dbReference type="EMBL" id="MBP1464095.1"/>
    </source>
</evidence>
<keyword evidence="6" id="KW-1185">Reference proteome</keyword>
<dbReference type="EMBL" id="SIJK02000001">
    <property type="protein sequence ID" value="MBP1464095.1"/>
    <property type="molecule type" value="Genomic_DNA"/>
</dbReference>
<dbReference type="Proteomes" id="UP001193081">
    <property type="component" value="Unassembled WGS sequence"/>
</dbReference>
<keyword evidence="5" id="KW-0449">Lipoprotein</keyword>
<dbReference type="Pfam" id="PF07161">
    <property type="entry name" value="LppX_LprAFG"/>
    <property type="match status" value="1"/>
</dbReference>
<dbReference type="Gene3D" id="2.50.20.20">
    <property type="match status" value="1"/>
</dbReference>
<evidence type="ECO:0000313" key="6">
    <source>
        <dbReference type="Proteomes" id="UP001193081"/>
    </source>
</evidence>
<name>A0ABS4D3T5_9CHLR</name>
<keyword evidence="4" id="KW-0732">Signal</keyword>
<dbReference type="PROSITE" id="PS51257">
    <property type="entry name" value="PROKAR_LIPOPROTEIN"/>
    <property type="match status" value="1"/>
</dbReference>
<protein>
    <submittedName>
        <fullName evidence="5">LppX_LprAFG lipoprotein</fullName>
    </submittedName>
</protein>
<comment type="subcellular location">
    <subcellularLocation>
        <location evidence="1">Cell envelope</location>
    </subcellularLocation>
</comment>
<dbReference type="SUPFAM" id="SSF89392">
    <property type="entry name" value="Prokaryotic lipoproteins and lipoprotein localization factors"/>
    <property type="match status" value="1"/>
</dbReference>
<gene>
    <name evidence="5" type="ORF">EYB53_000085</name>
</gene>
<comment type="caution">
    <text evidence="5">The sequence shown here is derived from an EMBL/GenBank/DDBJ whole genome shotgun (WGS) entry which is preliminary data.</text>
</comment>
<feature type="chain" id="PRO_5045170662" evidence="4">
    <location>
        <begin position="25"/>
        <end position="240"/>
    </location>
</feature>
<evidence type="ECO:0000256" key="3">
    <source>
        <dbReference type="ARBA" id="ARBA00022475"/>
    </source>
</evidence>
<evidence type="ECO:0000256" key="1">
    <source>
        <dbReference type="ARBA" id="ARBA00004196"/>
    </source>
</evidence>
<organism evidence="5 6">
    <name type="scientific">Candidatus Chloroploca mongolica</name>
    <dbReference type="NCBI Taxonomy" id="2528176"/>
    <lineage>
        <taxon>Bacteria</taxon>
        <taxon>Bacillati</taxon>
        <taxon>Chloroflexota</taxon>
        <taxon>Chloroflexia</taxon>
        <taxon>Chloroflexales</taxon>
        <taxon>Chloroflexineae</taxon>
        <taxon>Oscillochloridaceae</taxon>
        <taxon>Candidatus Chloroploca</taxon>
    </lineage>
</organism>
<keyword evidence="3" id="KW-0472">Membrane</keyword>
<feature type="signal peptide" evidence="4">
    <location>
        <begin position="1"/>
        <end position="24"/>
    </location>
</feature>
<accession>A0ABS4D3T5</accession>
<dbReference type="CDD" id="cd16334">
    <property type="entry name" value="LppX-like"/>
    <property type="match status" value="1"/>
</dbReference>
<evidence type="ECO:0000256" key="4">
    <source>
        <dbReference type="SAM" id="SignalP"/>
    </source>
</evidence>
<dbReference type="InterPro" id="IPR009830">
    <property type="entry name" value="LppX/LprAFG"/>
</dbReference>
<sequence length="240" mass="25398">MVLLQRFLVALLLIALLSACGGPAGPPPTPTPTPREISTAVGQATQASQSVHFRIALSGRPVAIDATGLTLLNTMEGDLLRPDAVLAVLSVTVGGAVAELRTVSFEGQQYLTNPLTRQWTCLDEGLAFDPAVLFAPDRGIEYLLQEGFADVILVGTEDLDGRPHYHLRGTMDGAQLQAISLGLLGAGPVAVDLWADQATMLATRLILVDTATDPENPTTWTVDFSDYGKAVDVRAPVQCP</sequence>
<dbReference type="InterPro" id="IPR029046">
    <property type="entry name" value="LolA/LolB/LppX"/>
</dbReference>
<keyword evidence="3" id="KW-1003">Cell membrane</keyword>
<reference evidence="5 6" key="1">
    <citation type="submission" date="2021-03" db="EMBL/GenBank/DDBJ databases">
        <authorList>
            <person name="Grouzdev D.S."/>
        </authorList>
    </citation>
    <scope>NUCLEOTIDE SEQUENCE [LARGE SCALE GENOMIC DNA]</scope>
    <source>
        <strain evidence="5 6">M50-1</strain>
    </source>
</reference>
<evidence type="ECO:0000256" key="2">
    <source>
        <dbReference type="ARBA" id="ARBA00009194"/>
    </source>
</evidence>